<evidence type="ECO:0000256" key="1">
    <source>
        <dbReference type="ARBA" id="ARBA00005446"/>
    </source>
</evidence>
<dbReference type="SMART" id="SM00490">
    <property type="entry name" value="HELICc"/>
    <property type="match status" value="1"/>
</dbReference>
<dbReference type="SMART" id="SM00487">
    <property type="entry name" value="DEXDc"/>
    <property type="match status" value="1"/>
</dbReference>
<evidence type="ECO:0000313" key="12">
    <source>
        <dbReference type="Proteomes" id="UP001498398"/>
    </source>
</evidence>
<proteinExistence type="inferred from homology"/>
<comment type="caution">
    <text evidence="11">The sequence shown here is derived from an EMBL/GenBank/DDBJ whole genome shotgun (WGS) entry which is preliminary data.</text>
</comment>
<dbReference type="InterPro" id="IPR014001">
    <property type="entry name" value="Helicase_ATP-bd"/>
</dbReference>
<name>A0ABR1IJ54_9AGAR</name>
<feature type="region of interest" description="Disordered" evidence="8">
    <location>
        <begin position="662"/>
        <end position="681"/>
    </location>
</feature>
<dbReference type="SUPFAM" id="SSF52540">
    <property type="entry name" value="P-loop containing nucleoside triphosphate hydrolases"/>
    <property type="match status" value="1"/>
</dbReference>
<dbReference type="InterPro" id="IPR001650">
    <property type="entry name" value="Helicase_C-like"/>
</dbReference>
<dbReference type="PANTHER" id="PTHR13710:SF105">
    <property type="entry name" value="ATP-DEPENDENT DNA HELICASE Q1"/>
    <property type="match status" value="1"/>
</dbReference>
<evidence type="ECO:0000259" key="9">
    <source>
        <dbReference type="PROSITE" id="PS51192"/>
    </source>
</evidence>
<dbReference type="Gene3D" id="3.40.50.300">
    <property type="entry name" value="P-loop containing nucleotide triphosphate hydrolases"/>
    <property type="match status" value="2"/>
</dbReference>
<evidence type="ECO:0000259" key="10">
    <source>
        <dbReference type="PROSITE" id="PS51194"/>
    </source>
</evidence>
<dbReference type="Pfam" id="PF00270">
    <property type="entry name" value="DEAD"/>
    <property type="match status" value="1"/>
</dbReference>
<keyword evidence="5" id="KW-0413">Isomerase</keyword>
<feature type="compositionally biased region" description="Polar residues" evidence="8">
    <location>
        <begin position="1"/>
        <end position="10"/>
    </location>
</feature>
<evidence type="ECO:0000256" key="3">
    <source>
        <dbReference type="ARBA" id="ARBA00022840"/>
    </source>
</evidence>
<organism evidence="11 12">
    <name type="scientific">Marasmiellus scandens</name>
    <dbReference type="NCBI Taxonomy" id="2682957"/>
    <lineage>
        <taxon>Eukaryota</taxon>
        <taxon>Fungi</taxon>
        <taxon>Dikarya</taxon>
        <taxon>Basidiomycota</taxon>
        <taxon>Agaricomycotina</taxon>
        <taxon>Agaricomycetes</taxon>
        <taxon>Agaricomycetidae</taxon>
        <taxon>Agaricales</taxon>
        <taxon>Marasmiineae</taxon>
        <taxon>Omphalotaceae</taxon>
        <taxon>Marasmiellus</taxon>
    </lineage>
</organism>
<comment type="similarity">
    <text evidence="1">Belongs to the helicase family. RecQ subfamily.</text>
</comment>
<dbReference type="EMBL" id="JBANRG010000137">
    <property type="protein sequence ID" value="KAK7433877.1"/>
    <property type="molecule type" value="Genomic_DNA"/>
</dbReference>
<dbReference type="InterPro" id="IPR027417">
    <property type="entry name" value="P-loop_NTPase"/>
</dbReference>
<feature type="domain" description="Helicase C-terminal" evidence="10">
    <location>
        <begin position="271"/>
        <end position="443"/>
    </location>
</feature>
<feature type="region of interest" description="Disordered" evidence="8">
    <location>
        <begin position="1"/>
        <end position="30"/>
    </location>
</feature>
<evidence type="ECO:0000256" key="5">
    <source>
        <dbReference type="ARBA" id="ARBA00023235"/>
    </source>
</evidence>
<dbReference type="Pfam" id="PF00271">
    <property type="entry name" value="Helicase_C"/>
    <property type="match status" value="1"/>
</dbReference>
<keyword evidence="2" id="KW-0547">Nucleotide-binding</keyword>
<sequence length="836" mass="93986">MQNRPHTPLNQPKPTPTTPRKHKRPSTLSQRLQGIKIRLPSHIKDPDHVRLALKTKLSLSFQPDDWQAHLVYRILQGYDSICVAAMGLGKSLIFEGTAKLAGKGRVVLVICPLKALERDQLRHAQAKGLHATIVNEDTPKTKQLWKEVCYDAQVVYLSPKMTLSDEFIDNVWTNVRFRQRLGAVFVDEGHCIDEWGDDKFRPQYRQLGQLRSYTGMEVPYVACTATCRTKTFDLLWVTLRFGCRPFWGIDIGADRPNLFFHTRILKNTDNPVLDALNLLPSHIDDSTRREDIGKSLFYFDSEGACRTAVETIRKCLPENLRDCVYAFSSDMSEKSKEICWGGLSSGHIRIVCATDAAGMGCSIPDVKNSVIFGLPHSLSVIAQRWGRAGRNRTTEAVCLLFVPPWAFQPEGRSTLPAGQHITGQKPIKESGQDVTKRENLDLSLRTFINVHVDQDDPCSHTFIREVFRPQSQLDTYHSLTDNVIVQRGRCSQLSPFELSWTVLNVACSPSSMRCCGHCNPELVQAYGPADEHDERLFTYAHKFFFPLGQPPSPPSPPLSPSKAFSPFPADFEVSDDDKENLRQKLIEWRNSEYDASQDPLLDSELILPPKQLNNLVKFSSRLLRFPRMSANLILATIKWETAPANALQSLVPILDAWQRTVPRPAPISPSQQRARKRQKRNDKIAATPIKLFIRVPTLAQVRARVMQTTAPSSSLSDVNGDLSSCPPKTPVVCTTGSRVTAPTQASLARTRPPLQELLHTNVPPSTPTPATTRSFATPLHTFVSTSVPSPTPQASSPYYCDLTLTPRDTSNVDNSQRYYREHVHNNQSRAYTKKFR</sequence>
<evidence type="ECO:0000256" key="6">
    <source>
        <dbReference type="ARBA" id="ARBA00034617"/>
    </source>
</evidence>
<feature type="domain" description="Helicase ATP-binding" evidence="9">
    <location>
        <begin position="71"/>
        <end position="245"/>
    </location>
</feature>
<protein>
    <recommendedName>
        <fullName evidence="7">DNA 3'-5' helicase</fullName>
        <ecNumber evidence="7">5.6.2.4</ecNumber>
    </recommendedName>
</protein>
<keyword evidence="4" id="KW-0238">DNA-binding</keyword>
<keyword evidence="12" id="KW-1185">Reference proteome</keyword>
<keyword evidence="3" id="KW-0067">ATP-binding</keyword>
<dbReference type="Proteomes" id="UP001498398">
    <property type="component" value="Unassembled WGS sequence"/>
</dbReference>
<reference evidence="11 12" key="1">
    <citation type="submission" date="2024-01" db="EMBL/GenBank/DDBJ databases">
        <title>A draft genome for the cacao thread blight pathogen Marasmiellus scandens.</title>
        <authorList>
            <person name="Baruah I.K."/>
            <person name="Leung J."/>
            <person name="Bukari Y."/>
            <person name="Amoako-Attah I."/>
            <person name="Meinhardt L.W."/>
            <person name="Bailey B.A."/>
            <person name="Cohen S.P."/>
        </authorList>
    </citation>
    <scope>NUCLEOTIDE SEQUENCE [LARGE SCALE GENOMIC DNA]</scope>
    <source>
        <strain evidence="11 12">GH-19</strain>
    </source>
</reference>
<gene>
    <name evidence="11" type="ORF">VKT23_020502</name>
</gene>
<evidence type="ECO:0000256" key="7">
    <source>
        <dbReference type="ARBA" id="ARBA00034808"/>
    </source>
</evidence>
<evidence type="ECO:0000313" key="11">
    <source>
        <dbReference type="EMBL" id="KAK7433877.1"/>
    </source>
</evidence>
<evidence type="ECO:0000256" key="2">
    <source>
        <dbReference type="ARBA" id="ARBA00022741"/>
    </source>
</evidence>
<dbReference type="EC" id="5.6.2.4" evidence="7"/>
<comment type="catalytic activity">
    <reaction evidence="6">
        <text>Couples ATP hydrolysis with the unwinding of duplex DNA by translocating in the 3'-5' direction.</text>
        <dbReference type="EC" id="5.6.2.4"/>
    </reaction>
</comment>
<dbReference type="PANTHER" id="PTHR13710">
    <property type="entry name" value="DNA HELICASE RECQ FAMILY MEMBER"/>
    <property type="match status" value="1"/>
</dbReference>
<dbReference type="PROSITE" id="PS51192">
    <property type="entry name" value="HELICASE_ATP_BIND_1"/>
    <property type="match status" value="1"/>
</dbReference>
<dbReference type="InterPro" id="IPR011545">
    <property type="entry name" value="DEAD/DEAH_box_helicase_dom"/>
</dbReference>
<evidence type="ECO:0000256" key="8">
    <source>
        <dbReference type="SAM" id="MobiDB-lite"/>
    </source>
</evidence>
<dbReference type="PROSITE" id="PS51194">
    <property type="entry name" value="HELICASE_CTER"/>
    <property type="match status" value="1"/>
</dbReference>
<evidence type="ECO:0000256" key="4">
    <source>
        <dbReference type="ARBA" id="ARBA00023125"/>
    </source>
</evidence>
<accession>A0ABR1IJ54</accession>